<dbReference type="GeneID" id="16071400"/>
<evidence type="ECO:0000313" key="2">
    <source>
        <dbReference type="EMBL" id="EGD76997.1"/>
    </source>
</evidence>
<dbReference type="SUPFAM" id="SSF52833">
    <property type="entry name" value="Thioredoxin-like"/>
    <property type="match status" value="1"/>
</dbReference>
<name>F2UJ49_SALR5</name>
<dbReference type="InterPro" id="IPR036249">
    <property type="entry name" value="Thioredoxin-like_sf"/>
</dbReference>
<dbReference type="KEGG" id="sre:PTSG_12573"/>
<dbReference type="RefSeq" id="XP_004990837.1">
    <property type="nucleotide sequence ID" value="XM_004990780.1"/>
</dbReference>
<evidence type="ECO:0008006" key="4">
    <source>
        <dbReference type="Google" id="ProtNLM"/>
    </source>
</evidence>
<gene>
    <name evidence="2" type="ORF">PTSG_12573</name>
</gene>
<protein>
    <recommendedName>
        <fullName evidence="4">Thioredoxin domain-containing protein</fullName>
    </recommendedName>
</protein>
<dbReference type="Gene3D" id="3.40.30.10">
    <property type="entry name" value="Glutaredoxin"/>
    <property type="match status" value="1"/>
</dbReference>
<dbReference type="InParanoid" id="F2UJ49"/>
<sequence>MGLRSTKGMSGDGDGNGSSGSSTWRELGKVPWLRDYAAGLKKAHEENKPVLLLFQEVPGCSTCVGYGQMVLSNHAIVDAASTLFVPVAIFNNKGGADAEVLRKYREPSWNNPVVRFIDADEQQLAPRLNGDYSVSGLARSMCKALAAAGKTAPAALTALSNCYDR</sequence>
<dbReference type="Pfam" id="PF13899">
    <property type="entry name" value="Thioredoxin_7"/>
    <property type="match status" value="1"/>
</dbReference>
<feature type="region of interest" description="Disordered" evidence="1">
    <location>
        <begin position="1"/>
        <end position="23"/>
    </location>
</feature>
<evidence type="ECO:0000256" key="1">
    <source>
        <dbReference type="SAM" id="MobiDB-lite"/>
    </source>
</evidence>
<evidence type="ECO:0000313" key="3">
    <source>
        <dbReference type="Proteomes" id="UP000007799"/>
    </source>
</evidence>
<dbReference type="eggNOG" id="ENOG502SU60">
    <property type="taxonomic scope" value="Eukaryota"/>
</dbReference>
<dbReference type="EMBL" id="GL832976">
    <property type="protein sequence ID" value="EGD76997.1"/>
    <property type="molecule type" value="Genomic_DNA"/>
</dbReference>
<keyword evidence="3" id="KW-1185">Reference proteome</keyword>
<dbReference type="Proteomes" id="UP000007799">
    <property type="component" value="Unassembled WGS sequence"/>
</dbReference>
<reference evidence="2" key="1">
    <citation type="submission" date="2009-08" db="EMBL/GenBank/DDBJ databases">
        <title>Annotation of Salpingoeca rosetta.</title>
        <authorList>
            <consortium name="The Broad Institute Genome Sequencing Platform"/>
            <person name="Russ C."/>
            <person name="Cuomo C."/>
            <person name="Burger G."/>
            <person name="Gray M.W."/>
            <person name="Holland P.W.H."/>
            <person name="King N."/>
            <person name="Lang F.B.F."/>
            <person name="Roger A.J."/>
            <person name="Ruiz-Trillo I."/>
            <person name="Young S.K."/>
            <person name="Zeng Q."/>
            <person name="Gargeya S."/>
            <person name="Alvarado L."/>
            <person name="Berlin A."/>
            <person name="Chapman S.B."/>
            <person name="Chen Z."/>
            <person name="Freedman E."/>
            <person name="Gellesch M."/>
            <person name="Goldberg J."/>
            <person name="Griggs A."/>
            <person name="Gujja S."/>
            <person name="Heilman E."/>
            <person name="Heiman D."/>
            <person name="Howarth C."/>
            <person name="Mehta T."/>
            <person name="Neiman D."/>
            <person name="Pearson M."/>
            <person name="Roberts A."/>
            <person name="Saif S."/>
            <person name="Shea T."/>
            <person name="Shenoy N."/>
            <person name="Sisk P."/>
            <person name="Stolte C."/>
            <person name="Sykes S."/>
            <person name="White J."/>
            <person name="Yandava C."/>
            <person name="Haas B."/>
            <person name="Nusbaum C."/>
            <person name="Birren B."/>
        </authorList>
    </citation>
    <scope>NUCLEOTIDE SEQUENCE [LARGE SCALE GENOMIC DNA]</scope>
    <source>
        <strain evidence="2">ATCC 50818</strain>
    </source>
</reference>
<organism evidence="3">
    <name type="scientific">Salpingoeca rosetta (strain ATCC 50818 / BSB-021)</name>
    <dbReference type="NCBI Taxonomy" id="946362"/>
    <lineage>
        <taxon>Eukaryota</taxon>
        <taxon>Choanoflagellata</taxon>
        <taxon>Craspedida</taxon>
        <taxon>Salpingoecidae</taxon>
        <taxon>Salpingoeca</taxon>
    </lineage>
</organism>
<proteinExistence type="predicted"/>
<dbReference type="OrthoDB" id="77405at2759"/>
<dbReference type="AlphaFoldDB" id="F2UJ49"/>
<accession>F2UJ49</accession>